<dbReference type="AlphaFoldDB" id="A0A4P6XQN6"/>
<feature type="compositionally biased region" description="Basic and acidic residues" evidence="1">
    <location>
        <begin position="556"/>
        <end position="570"/>
    </location>
</feature>
<reference evidence="3" key="1">
    <citation type="submission" date="2019-03" db="EMBL/GenBank/DDBJ databases">
        <title>Snf2 controls pulcherriminic acid biosynthesis and connects pigmentation and antifungal activity of the yeast Metschnikowia pulcherrima.</title>
        <authorList>
            <person name="Gore-Lloyd D."/>
            <person name="Sumann I."/>
            <person name="Brachmann A.O."/>
            <person name="Schneeberger K."/>
            <person name="Ortiz-Merino R.A."/>
            <person name="Moreno-Beltran M."/>
            <person name="Schlaefli M."/>
            <person name="Kirner P."/>
            <person name="Santos Kron A."/>
            <person name="Wolfe K.H."/>
            <person name="Piel J."/>
            <person name="Ahrens C.H."/>
            <person name="Henk D."/>
            <person name="Freimoser F.M."/>
        </authorList>
    </citation>
    <scope>NUCLEOTIDE SEQUENCE [LARGE SCALE GENOMIC DNA]</scope>
    <source>
        <strain evidence="3">APC 1.2</strain>
    </source>
</reference>
<feature type="compositionally biased region" description="Basic and acidic residues" evidence="1">
    <location>
        <begin position="509"/>
        <end position="523"/>
    </location>
</feature>
<evidence type="ECO:0000313" key="3">
    <source>
        <dbReference type="Proteomes" id="UP000292447"/>
    </source>
</evidence>
<feature type="region of interest" description="Disordered" evidence="1">
    <location>
        <begin position="897"/>
        <end position="923"/>
    </location>
</feature>
<protein>
    <submittedName>
        <fullName evidence="2">Uncharacterized protein</fullName>
    </submittedName>
</protein>
<dbReference type="EMBL" id="CP034459">
    <property type="protein sequence ID" value="QBM89730.1"/>
    <property type="molecule type" value="Genomic_DNA"/>
</dbReference>
<accession>A0A4P6XQN6</accession>
<evidence type="ECO:0000313" key="2">
    <source>
        <dbReference type="EMBL" id="QBM89730.1"/>
    </source>
</evidence>
<keyword evidence="3" id="KW-1185">Reference proteome</keyword>
<evidence type="ECO:0000256" key="1">
    <source>
        <dbReference type="SAM" id="MobiDB-lite"/>
    </source>
</evidence>
<feature type="compositionally biased region" description="Polar residues" evidence="1">
    <location>
        <begin position="526"/>
        <end position="555"/>
    </location>
</feature>
<sequence length="978" mass="109941">MTDLHDDYDIVSDEEFVLAPDNDAMDITKYHKLVSQNFYLGLPATTEALEAYFRMDTDVNKHVSDMAAGFLTSFTRYVMPLTGAAAQLAALAAALPTLLQRLLARLRQSVGFKAIVAASDFDMFVKYFPSWKLSYDSFYHANALIAEGIENHYKGVFDQFSAWQDHDLGTVIDNVILKARTLSSKIFEYYMEQRDVLHAVIRCWKGGHQKSILLIVELVKRLEDKVPRTLSKQSLGFNQLLYHLYTDFQETGECIIAHWKEKRQWADLCSPETVTQFAREVWPMLPATAKPRIDPEIKGNAPFKIQFDAMVKEIGQVDDFYDVTMSLERADMHAISAADVKKRNIDRRLAHERGVADRYFTLMRNLLAQRPDLCPNCLGSHTLLECTVLVKDAWKNPAAFTHLEFEDETGEKRLRRQRGYLKCVIRDNATSSVKSSLNIPKISMPSSVHEMRLPFAPSGESPHYANHSAEVNANCLFTKLVHTRHTQQQRLETSRLCDLHPSSAANSKDQAHRKPFDPSRELPHVTTLSDNSQELPTVNPITSNSIPTIAPTNSESQHHPEHPQQRQSLDVDSRTLTTDIGNSPSVSASHYLVRSTKPSDGLIAPALVITHDLHDFIDKSHGKIPADEPVISPLLAPDSPISSVPRLESVFELSHEFRGDFTLNNYATSPEVVNFRGDIHTTTIHQAVKEVSHEEPSMNTEFLPLWTGISICMVPPQTEESQNAHQSCSVASLIDTPTVLDGTTTNLVIATDRSVIRIQRSKQTERIIDCGHKDAGLTTARLENDVGDEHKPCRLTHIVGETRNCISIHENMSGHLYSSDQLYCSLHFKVLFNPVPKFGDERLWQIHHYLHWKFRARVASSVHCASCSRVLGNMTCRSVRNYPNQGLEVIRGASSSGVPVQHASGEHASGEHASGERDPDKKTETIRDDPIIVLLTEDVSNSGVRKSDWCLKVISSCKSVRNWFRLQGRTFILDAPAL</sequence>
<dbReference type="Proteomes" id="UP000292447">
    <property type="component" value="Chromosome IV"/>
</dbReference>
<gene>
    <name evidence="2" type="ORF">METSCH_D08120</name>
</gene>
<organism evidence="2 3">
    <name type="scientific">Metschnikowia aff. pulcherrima</name>
    <dbReference type="NCBI Taxonomy" id="2163413"/>
    <lineage>
        <taxon>Eukaryota</taxon>
        <taxon>Fungi</taxon>
        <taxon>Dikarya</taxon>
        <taxon>Ascomycota</taxon>
        <taxon>Saccharomycotina</taxon>
        <taxon>Pichiomycetes</taxon>
        <taxon>Metschnikowiaceae</taxon>
        <taxon>Metschnikowia</taxon>
    </lineage>
</organism>
<proteinExistence type="predicted"/>
<feature type="compositionally biased region" description="Basic and acidic residues" evidence="1">
    <location>
        <begin position="904"/>
        <end position="923"/>
    </location>
</feature>
<name>A0A4P6XQN6_9ASCO</name>
<feature type="region of interest" description="Disordered" evidence="1">
    <location>
        <begin position="500"/>
        <end position="570"/>
    </location>
</feature>